<sequence>TEADGSGGAKAAKATTVLGTSGWLFQQ</sequence>
<comment type="caution">
    <text evidence="1">The sequence shown here is derived from an EMBL/GenBank/DDBJ whole genome shotgun (WGS) entry which is preliminary data.</text>
</comment>
<accession>A0A484GPH9</accession>
<dbReference type="EMBL" id="QWLN02005163">
    <property type="protein sequence ID" value="TEA37684.1"/>
    <property type="molecule type" value="Genomic_DNA"/>
</dbReference>
<proteinExistence type="predicted"/>
<dbReference type="Proteomes" id="UP000295264">
    <property type="component" value="Unassembled WGS sequence"/>
</dbReference>
<dbReference type="AlphaFoldDB" id="A0A484GPH9"/>
<name>A0A484GPH9_SOUCH</name>
<feature type="non-terminal residue" evidence="1">
    <location>
        <position position="27"/>
    </location>
</feature>
<feature type="non-terminal residue" evidence="1">
    <location>
        <position position="1"/>
    </location>
</feature>
<gene>
    <name evidence="1" type="ORF">DBR06_SOUSAS43210001</name>
</gene>
<evidence type="ECO:0000313" key="2">
    <source>
        <dbReference type="Proteomes" id="UP000295264"/>
    </source>
</evidence>
<organism evidence="1 2">
    <name type="scientific">Sousa chinensis</name>
    <name type="common">Indo-pacific humpbacked dolphin</name>
    <name type="synonym">Steno chinensis</name>
    <dbReference type="NCBI Taxonomy" id="103600"/>
    <lineage>
        <taxon>Eukaryota</taxon>
        <taxon>Metazoa</taxon>
        <taxon>Chordata</taxon>
        <taxon>Craniata</taxon>
        <taxon>Vertebrata</taxon>
        <taxon>Euteleostomi</taxon>
        <taxon>Mammalia</taxon>
        <taxon>Eutheria</taxon>
        <taxon>Laurasiatheria</taxon>
        <taxon>Artiodactyla</taxon>
        <taxon>Whippomorpha</taxon>
        <taxon>Cetacea</taxon>
        <taxon>Odontoceti</taxon>
        <taxon>Delphinidae</taxon>
        <taxon>Sousa</taxon>
    </lineage>
</organism>
<evidence type="ECO:0000313" key="1">
    <source>
        <dbReference type="EMBL" id="TEA37684.1"/>
    </source>
</evidence>
<keyword evidence="2" id="KW-1185">Reference proteome</keyword>
<reference evidence="1 2" key="1">
    <citation type="journal article" date="2018" name="Genomics">
        <title>Molecular footprints of inshore aquatic adaptation in Indo-Pacific humpback dolphin (Sousa chinensis).</title>
        <authorList>
            <person name="Ming Y."/>
            <person name="Jian J."/>
            <person name="Yu F."/>
            <person name="Yu X."/>
            <person name="Wang J."/>
            <person name="Liu W."/>
        </authorList>
    </citation>
    <scope>NUCLEOTIDE SEQUENCE [LARGE SCALE GENOMIC DNA]</scope>
    <source>
        <strain evidence="1">MY-2018</strain>
        <tissue evidence="1">Skin</tissue>
    </source>
</reference>
<protein>
    <submittedName>
        <fullName evidence="1">Uncharacterized protein</fullName>
    </submittedName>
</protein>